<feature type="compositionally biased region" description="Polar residues" evidence="1">
    <location>
        <begin position="413"/>
        <end position="426"/>
    </location>
</feature>
<evidence type="ECO:0000313" key="2">
    <source>
        <dbReference type="EMBL" id="KAJ3438036.1"/>
    </source>
</evidence>
<evidence type="ECO:0000313" key="3">
    <source>
        <dbReference type="Proteomes" id="UP001146793"/>
    </source>
</evidence>
<feature type="region of interest" description="Disordered" evidence="1">
    <location>
        <begin position="184"/>
        <end position="212"/>
    </location>
</feature>
<feature type="compositionally biased region" description="Low complexity" evidence="1">
    <location>
        <begin position="202"/>
        <end position="212"/>
    </location>
</feature>
<gene>
    <name evidence="2" type="ORF">M0812_17215</name>
</gene>
<dbReference type="EMBL" id="JANTQA010000033">
    <property type="protein sequence ID" value="KAJ3438036.1"/>
    <property type="molecule type" value="Genomic_DNA"/>
</dbReference>
<protein>
    <submittedName>
        <fullName evidence="2">Chascon isoform d-related</fullName>
    </submittedName>
</protein>
<dbReference type="Proteomes" id="UP001146793">
    <property type="component" value="Unassembled WGS sequence"/>
</dbReference>
<organism evidence="2 3">
    <name type="scientific">Anaeramoeba flamelloides</name>
    <dbReference type="NCBI Taxonomy" id="1746091"/>
    <lineage>
        <taxon>Eukaryota</taxon>
        <taxon>Metamonada</taxon>
        <taxon>Anaeramoebidae</taxon>
        <taxon>Anaeramoeba</taxon>
    </lineage>
</organism>
<reference evidence="2" key="1">
    <citation type="submission" date="2022-08" db="EMBL/GenBank/DDBJ databases">
        <title>Novel sulphate-reducing endosymbionts in the free-living metamonad Anaeramoeba.</title>
        <authorList>
            <person name="Jerlstrom-Hultqvist J."/>
            <person name="Cepicka I."/>
            <person name="Gallot-Lavallee L."/>
            <person name="Salas-Leiva D."/>
            <person name="Curtis B.A."/>
            <person name="Zahonova K."/>
            <person name="Pipaliya S."/>
            <person name="Dacks J."/>
            <person name="Roger A.J."/>
        </authorList>
    </citation>
    <scope>NUCLEOTIDE SEQUENCE</scope>
    <source>
        <strain evidence="2">Busselton2</strain>
    </source>
</reference>
<feature type="region of interest" description="Disordered" evidence="1">
    <location>
        <begin position="311"/>
        <end position="347"/>
    </location>
</feature>
<feature type="compositionally biased region" description="Basic residues" evidence="1">
    <location>
        <begin position="427"/>
        <end position="438"/>
    </location>
</feature>
<comment type="caution">
    <text evidence="2">The sequence shown here is derived from an EMBL/GenBank/DDBJ whole genome shotgun (WGS) entry which is preliminary data.</text>
</comment>
<feature type="region of interest" description="Disordered" evidence="1">
    <location>
        <begin position="388"/>
        <end position="444"/>
    </location>
</feature>
<sequence length="597" mass="71038">MDIFKMKPCCVCKSPTGLLSLRVFCSRAYLKTKIVTALEPLCFVYVCVNCIPKLDQKANRIQLQSVRVHLAIITISAWCLSDPNFTIETKYQWKFLKNLGLLGFRLSVDTLKFLTEIERKEPNWANSQKIPRSLNSILDISVNSSKYCSIIDSREWFSNDDLQYYKWYQKNKSKLDNLFKSNKKKKITKSKKDKNNSKIEKNNNQNLNPNSQKAIPTNVSFNLNKSQNNFNYQNLKNTNYYNFRKRKPFSIQDNSFLKHNFKILSKSNISPPPLPQPPPQILDQDSFKINNSDQLILKSKEISLLTQDNYKDQEKEKEKKKENDKEKENEKEKEKKKEKENENEKEKDEKIHFLATIYENQRNYHQKFENYFTSVLKKSLPFALLTDPKKKKNIKQNNKNQNKQKKNPIVSYRDTTQYIKPFTNTKHFNHKQPRKRKSNNYFDNSLKTNENLNFQNQQRGNNNKLIDNIVKHNNTLDFFLHFSDNTNGNYEQVTQLINEWKLNTEYLGTQLQLIHNKYIQKMNEIQFNLQSNFFLLDEKIGNSNIDKKLKNENEGKRTQKNSKKKKNKNNLLEWKKKINDFDLEQYIQKFNENNLKI</sequence>
<dbReference type="AlphaFoldDB" id="A0AAV7ZA62"/>
<evidence type="ECO:0000256" key="1">
    <source>
        <dbReference type="SAM" id="MobiDB-lite"/>
    </source>
</evidence>
<name>A0AAV7ZA62_9EUKA</name>
<proteinExistence type="predicted"/>
<accession>A0AAV7ZA62</accession>